<reference evidence="10 11" key="1">
    <citation type="submission" date="2016-10" db="EMBL/GenBank/DDBJ databases">
        <authorList>
            <person name="de Groot N.N."/>
        </authorList>
    </citation>
    <scope>NUCLEOTIDE SEQUENCE [LARGE SCALE GENOMIC DNA]</scope>
    <source>
        <strain evidence="10 11">CBS 141442</strain>
    </source>
</reference>
<feature type="region of interest" description="Disordered" evidence="8">
    <location>
        <begin position="26"/>
        <end position="46"/>
    </location>
</feature>
<comment type="subunit">
    <text evidence="7">Associated with the spliceosome.</text>
</comment>
<feature type="compositionally biased region" description="Basic and acidic residues" evidence="8">
    <location>
        <begin position="251"/>
        <end position="273"/>
    </location>
</feature>
<sequence>MPPKDNLYLPKYIQNVPWYFKTGGKDSTDDLSHHRKDPAQAPIDHSVPQAGIGIQDEFDTVNGHEIRKDGDYSTKRDRWHGTTLGDWDEILAQWSTIKRSIQKPEDANDSDDTDYELELQELGLEKKDLHIHLKEDPLEKSIRDRRDVPAYILAINANEGGKIRLGKDSTAALINLDSEFVKESKDVKELRQMQKFAWDQNRQYEERKQKELYQKQLDSLHDPYAEVDDTVPVDLGLSVEASPTLMMLKNRQNEAEKKRVMEKKKNSLLDRYG</sequence>
<dbReference type="GO" id="GO:0005681">
    <property type="term" value="C:spliceosomal complex"/>
    <property type="evidence" value="ECO:0007669"/>
    <property type="project" value="UniProtKB-UniRule"/>
</dbReference>
<dbReference type="PANTHER" id="PTHR12942">
    <property type="entry name" value="STEP II SPLICING FACTOR SLU7"/>
    <property type="match status" value="1"/>
</dbReference>
<name>A0A1L0BPA1_9ASCO</name>
<evidence type="ECO:0000313" key="10">
    <source>
        <dbReference type="EMBL" id="SGZ53107.1"/>
    </source>
</evidence>
<dbReference type="GO" id="GO:0000398">
    <property type="term" value="P:mRNA splicing, via spliceosome"/>
    <property type="evidence" value="ECO:0007669"/>
    <property type="project" value="UniProtKB-UniRule"/>
</dbReference>
<proteinExistence type="inferred from homology"/>
<dbReference type="EMBL" id="LT635759">
    <property type="protein sequence ID" value="SGZ53107.1"/>
    <property type="molecule type" value="Genomic_DNA"/>
</dbReference>
<dbReference type="Pfam" id="PF11708">
    <property type="entry name" value="Slu7"/>
    <property type="match status" value="1"/>
</dbReference>
<keyword evidence="4 7" id="KW-0747">Spliceosome</keyword>
<evidence type="ECO:0000256" key="4">
    <source>
        <dbReference type="ARBA" id="ARBA00022728"/>
    </source>
</evidence>
<evidence type="ECO:0000256" key="7">
    <source>
        <dbReference type="RuleBase" id="RU367071"/>
    </source>
</evidence>
<comment type="function">
    <text evidence="7">Involved in pre-mRNA splicing.</text>
</comment>
<comment type="subcellular location">
    <subcellularLocation>
        <location evidence="1 7">Nucleus</location>
    </subcellularLocation>
</comment>
<keyword evidence="5 7" id="KW-0508">mRNA splicing</keyword>
<dbReference type="OrthoDB" id="249612at2759"/>
<gene>
    <name evidence="10" type="ORF">SAMEA4029010_CIC11G00000003230</name>
</gene>
<dbReference type="Proteomes" id="UP000182334">
    <property type="component" value="Chromosome IV"/>
</dbReference>
<evidence type="ECO:0000256" key="5">
    <source>
        <dbReference type="ARBA" id="ARBA00023187"/>
    </source>
</evidence>
<protein>
    <recommendedName>
        <fullName evidence="7">Pre-mRNA-splicing factor SLU7</fullName>
    </recommendedName>
</protein>
<keyword evidence="3 7" id="KW-0507">mRNA processing</keyword>
<dbReference type="PANTHER" id="PTHR12942:SF2">
    <property type="entry name" value="PRE-MRNA-SPLICING FACTOR SLU7"/>
    <property type="match status" value="1"/>
</dbReference>
<feature type="region of interest" description="Disordered" evidence="8">
    <location>
        <begin position="249"/>
        <end position="273"/>
    </location>
</feature>
<evidence type="ECO:0000256" key="8">
    <source>
        <dbReference type="SAM" id="MobiDB-lite"/>
    </source>
</evidence>
<evidence type="ECO:0000256" key="6">
    <source>
        <dbReference type="ARBA" id="ARBA00023242"/>
    </source>
</evidence>
<dbReference type="STRING" id="45354.A0A1L0BPA1"/>
<comment type="similarity">
    <text evidence="2 7">Belongs to the SLU7 family.</text>
</comment>
<organism evidence="10 11">
    <name type="scientific">Sungouiella intermedia</name>
    <dbReference type="NCBI Taxonomy" id="45354"/>
    <lineage>
        <taxon>Eukaryota</taxon>
        <taxon>Fungi</taxon>
        <taxon>Dikarya</taxon>
        <taxon>Ascomycota</taxon>
        <taxon>Saccharomycotina</taxon>
        <taxon>Pichiomycetes</taxon>
        <taxon>Metschnikowiaceae</taxon>
        <taxon>Sungouiella</taxon>
    </lineage>
</organism>
<feature type="domain" description="Pre-mRNA-splicing factor SLU7" evidence="9">
    <location>
        <begin position="71"/>
        <end position="273"/>
    </location>
</feature>
<dbReference type="InterPro" id="IPR039974">
    <property type="entry name" value="Splicing_factor_SLU7"/>
</dbReference>
<accession>A0A1L0BPA1</accession>
<evidence type="ECO:0000256" key="3">
    <source>
        <dbReference type="ARBA" id="ARBA00022664"/>
    </source>
</evidence>
<keyword evidence="6 7" id="KW-0539">Nucleus</keyword>
<evidence type="ECO:0000256" key="2">
    <source>
        <dbReference type="ARBA" id="ARBA00007203"/>
    </source>
</evidence>
<evidence type="ECO:0000259" key="9">
    <source>
        <dbReference type="Pfam" id="PF11708"/>
    </source>
</evidence>
<evidence type="ECO:0000256" key="1">
    <source>
        <dbReference type="ARBA" id="ARBA00004123"/>
    </source>
</evidence>
<dbReference type="InterPro" id="IPR021715">
    <property type="entry name" value="Slu7_dom"/>
</dbReference>
<dbReference type="GO" id="GO:0030628">
    <property type="term" value="F:pre-mRNA 3'-splice site binding"/>
    <property type="evidence" value="ECO:0007669"/>
    <property type="project" value="UniProtKB-UniRule"/>
</dbReference>
<keyword evidence="11" id="KW-1185">Reference proteome</keyword>
<evidence type="ECO:0000313" key="11">
    <source>
        <dbReference type="Proteomes" id="UP000182334"/>
    </source>
</evidence>
<dbReference type="AlphaFoldDB" id="A0A1L0BPA1"/>